<name>A0ABR7XUE2_9SPHI</name>
<proteinExistence type="inferred from homology"/>
<dbReference type="EMBL" id="JACNYL010000003">
    <property type="protein sequence ID" value="MBD1422666.1"/>
    <property type="molecule type" value="Genomic_DNA"/>
</dbReference>
<accession>A0ABR7XUE2</accession>
<dbReference type="SUPFAM" id="SSF109854">
    <property type="entry name" value="DinB/YfiT-like putative metalloenzymes"/>
    <property type="match status" value="1"/>
</dbReference>
<dbReference type="Gene3D" id="1.20.120.450">
    <property type="entry name" value="dinb family like domain"/>
    <property type="match status" value="1"/>
</dbReference>
<dbReference type="RefSeq" id="WP_190314371.1">
    <property type="nucleotide sequence ID" value="NZ_JACNYL010000003.1"/>
</dbReference>
<sequence length="147" mass="17479">MIQFFRELFDYNFECNQRLAQAIVLQQEQLPERVVSLYSHILDAHQIWNNRIDPKEKTFGVWQIHDTAEFISLDLTNYEHSLSILESSDLNQAVNYKNSTGRHFTSSIRNIMFHIINHSTYHRAQIATEFRQSSLDPLMTDYIMIKR</sequence>
<comment type="caution">
    <text evidence="3">The sequence shown here is derived from an EMBL/GenBank/DDBJ whole genome shotgun (WGS) entry which is preliminary data.</text>
</comment>
<dbReference type="Proteomes" id="UP000651112">
    <property type="component" value="Unassembled WGS sequence"/>
</dbReference>
<evidence type="ECO:0000313" key="4">
    <source>
        <dbReference type="Proteomes" id="UP000651112"/>
    </source>
</evidence>
<reference evidence="3 4" key="1">
    <citation type="submission" date="2020-08" db="EMBL/GenBank/DDBJ databases">
        <title>Sphingobacterium sp. DN00404 isolated from aquaculture water.</title>
        <authorList>
            <person name="Zhang M."/>
        </authorList>
    </citation>
    <scope>NUCLEOTIDE SEQUENCE [LARGE SCALE GENOMIC DNA]</scope>
    <source>
        <strain evidence="3 4">KCTC 42746</strain>
    </source>
</reference>
<dbReference type="Pfam" id="PF05163">
    <property type="entry name" value="DinB"/>
    <property type="match status" value="1"/>
</dbReference>
<protein>
    <submittedName>
        <fullName evidence="3">Damage-inducible protein DinB</fullName>
    </submittedName>
</protein>
<dbReference type="InterPro" id="IPR034660">
    <property type="entry name" value="DinB/YfiT-like"/>
</dbReference>
<dbReference type="InterPro" id="IPR007837">
    <property type="entry name" value="DinB"/>
</dbReference>
<organism evidence="3 4">
    <name type="scientific">Sphingobacterium chuzhouense</name>
    <dbReference type="NCBI Taxonomy" id="1742264"/>
    <lineage>
        <taxon>Bacteria</taxon>
        <taxon>Pseudomonadati</taxon>
        <taxon>Bacteroidota</taxon>
        <taxon>Sphingobacteriia</taxon>
        <taxon>Sphingobacteriales</taxon>
        <taxon>Sphingobacteriaceae</taxon>
        <taxon>Sphingobacterium</taxon>
    </lineage>
</organism>
<keyword evidence="2" id="KW-0479">Metal-binding</keyword>
<gene>
    <name evidence="3" type="ORF">H8B21_13910</name>
</gene>
<evidence type="ECO:0000256" key="2">
    <source>
        <dbReference type="ARBA" id="ARBA00022723"/>
    </source>
</evidence>
<evidence type="ECO:0000313" key="3">
    <source>
        <dbReference type="EMBL" id="MBD1422666.1"/>
    </source>
</evidence>
<dbReference type="PANTHER" id="PTHR37302">
    <property type="entry name" value="SLR1116 PROTEIN"/>
    <property type="match status" value="1"/>
</dbReference>
<comment type="similarity">
    <text evidence="1">Belongs to the DinB family.</text>
</comment>
<dbReference type="PANTHER" id="PTHR37302:SF3">
    <property type="entry name" value="DAMAGE-INDUCIBLE PROTEIN DINB"/>
    <property type="match status" value="1"/>
</dbReference>
<keyword evidence="4" id="KW-1185">Reference proteome</keyword>
<evidence type="ECO:0000256" key="1">
    <source>
        <dbReference type="ARBA" id="ARBA00008635"/>
    </source>
</evidence>